<accession>A0AC61S973</accession>
<dbReference type="EMBL" id="SSTG01000001">
    <property type="protein sequence ID" value="THG55435.1"/>
    <property type="molecule type" value="Genomic_DNA"/>
</dbReference>
<protein>
    <submittedName>
        <fullName evidence="1">Bifunctional oligoribonuclease/PAP phosphatase NrnA</fullName>
    </submittedName>
</protein>
<proteinExistence type="predicted"/>
<sequence>MLHHLHDATYRFHRTAMLKQIIDPKLVKSVIELIDINDRIVVTCHKSPDGDAIGSSLALTLILKALEKNACVVTPDRPPKSLNSLPAIHSIVPFSQQEETARNLLDNAGLIICLDFNAINRVDKMRPALEASNAKKILIDHHRGPESFSDITISHPEQSSTAVLLYRLIFQMGLAEMINHDVATCIYTGMMTDTGNFSFNSNDPELYLIVADLIRRGIDKDDIYKKVMNTKSESVLKLQSYAIAEKMTIYPHLHTALIVLNADDLARFSYVPGDDEGLVNEPLAIEGIVYSVYLRQDSHQIKVSTRSVGNFRADLICNNFYNGGGHINAAGGELRCPLDKALEVFNRTKPVIEEYLKETNTQI</sequence>
<evidence type="ECO:0000313" key="2">
    <source>
        <dbReference type="Proteomes" id="UP000305401"/>
    </source>
</evidence>
<reference evidence="1" key="1">
    <citation type="submission" date="2019-04" db="EMBL/GenBank/DDBJ databases">
        <title>Microbes associate with the intestines of laboratory mice.</title>
        <authorList>
            <person name="Navarre W."/>
            <person name="Wong E."/>
            <person name="Huang K.C."/>
            <person name="Tropini C."/>
            <person name="Ng K."/>
            <person name="Yu B."/>
        </authorList>
    </citation>
    <scope>NUCLEOTIDE SEQUENCE</scope>
    <source>
        <strain evidence="1">NM86_A22</strain>
    </source>
</reference>
<evidence type="ECO:0000313" key="1">
    <source>
        <dbReference type="EMBL" id="THG55435.1"/>
    </source>
</evidence>
<gene>
    <name evidence="1" type="ORF">E5990_00305</name>
</gene>
<dbReference type="Proteomes" id="UP000305401">
    <property type="component" value="Unassembled WGS sequence"/>
</dbReference>
<comment type="caution">
    <text evidence="1">The sequence shown here is derived from an EMBL/GenBank/DDBJ whole genome shotgun (WGS) entry which is preliminary data.</text>
</comment>
<organism evidence="1 2">
    <name type="scientific">Muribaculum caecicola</name>
    <dbReference type="NCBI Taxonomy" id="3038144"/>
    <lineage>
        <taxon>Bacteria</taxon>
        <taxon>Pseudomonadati</taxon>
        <taxon>Bacteroidota</taxon>
        <taxon>Bacteroidia</taxon>
        <taxon>Bacteroidales</taxon>
        <taxon>Muribaculaceae</taxon>
        <taxon>Muribaculum</taxon>
    </lineage>
</organism>
<keyword evidence="2" id="KW-1185">Reference proteome</keyword>
<name>A0AC61S973_9BACT</name>